<dbReference type="EMBL" id="PQGE01000028">
    <property type="protein sequence ID" value="POP41319.1"/>
    <property type="molecule type" value="Genomic_DNA"/>
</dbReference>
<protein>
    <submittedName>
        <fullName evidence="2">Uncharacterized protein</fullName>
    </submittedName>
</protein>
<name>A0A2P5GJ32_9ENTR</name>
<keyword evidence="3" id="KW-1185">Reference proteome</keyword>
<evidence type="ECO:0000313" key="1">
    <source>
        <dbReference type="EMBL" id="POP41319.1"/>
    </source>
</evidence>
<dbReference type="Proteomes" id="UP000247005">
    <property type="component" value="Unassembled WGS sequence"/>
</dbReference>
<dbReference type="OrthoDB" id="9885797at2"/>
<dbReference type="EMBL" id="PQGD01000024">
    <property type="protein sequence ID" value="POP43547.1"/>
    <property type="molecule type" value="Genomic_DNA"/>
</dbReference>
<comment type="caution">
    <text evidence="2">The sequence shown here is derived from an EMBL/GenBank/DDBJ whole genome shotgun (WGS) entry which is preliminary data.</text>
</comment>
<evidence type="ECO:0000313" key="3">
    <source>
        <dbReference type="Proteomes" id="UP000237073"/>
    </source>
</evidence>
<evidence type="ECO:0000313" key="4">
    <source>
        <dbReference type="Proteomes" id="UP000247005"/>
    </source>
</evidence>
<proteinExistence type="predicted"/>
<sequence>MASNIWLAENRVNHLFDIWNTLKFLYPLEMRNQEQRTEELLSLLLCSPDDLSIYEIPYIIAEDFSDADWIPLYRKHFADILQCWADNQASN</sequence>
<evidence type="ECO:0000313" key="2">
    <source>
        <dbReference type="EMBL" id="POP43547.1"/>
    </source>
</evidence>
<gene>
    <name evidence="2" type="ORF">CHU32_23020</name>
    <name evidence="1" type="ORF">CHU33_23510</name>
</gene>
<dbReference type="Proteomes" id="UP000237073">
    <property type="component" value="Unassembled WGS sequence"/>
</dbReference>
<accession>A0A2P5GJ32</accession>
<reference evidence="3 4" key="1">
    <citation type="submission" date="2018-01" db="EMBL/GenBank/DDBJ databases">
        <title>Superficieibacter electus gen. nov., sp. nov., an extended-spectrum beta-lactamase possessing member of the Enterobacteriaceae family, isolated from intensive care unit surfaces.</title>
        <authorList>
            <person name="Potter R.F."/>
            <person name="D'Souza A.W."/>
        </authorList>
    </citation>
    <scope>NUCLEOTIDE SEQUENCE [LARGE SCALE GENOMIC DNA]</scope>
    <source>
        <strain evidence="2 4">BP-1</strain>
        <strain evidence="1 3">BP-2</strain>
    </source>
</reference>
<organism evidence="2 4">
    <name type="scientific">Superficieibacter electus</name>
    <dbReference type="NCBI Taxonomy" id="2022662"/>
    <lineage>
        <taxon>Bacteria</taxon>
        <taxon>Pseudomonadati</taxon>
        <taxon>Pseudomonadota</taxon>
        <taxon>Gammaproteobacteria</taxon>
        <taxon>Enterobacterales</taxon>
        <taxon>Enterobacteriaceae</taxon>
        <taxon>Superficieibacter</taxon>
    </lineage>
</organism>
<dbReference type="AlphaFoldDB" id="A0A2P5GJ32"/>